<sequence length="203" mass="21187">MRLPPPTHPPAAPRAGRRARFRLWPAAAGAAALLLAACAQPPAVPAAAPAPQPSAPASAPAQPRAQAQDGIPAGIVSITYADPAKMSDARTAPRESARARRAWLDALCLYLADRAAPLLEPGQLLDVRLADVQRAGRAGPPRIDLEFTLRTDGGRVLRQGRRQLGEASPAPAQPTAAAAADPLAAEKALLDAWLRREFPSRAG</sequence>
<dbReference type="Proteomes" id="UP000199119">
    <property type="component" value="Unassembled WGS sequence"/>
</dbReference>
<evidence type="ECO:0000313" key="3">
    <source>
        <dbReference type="Proteomes" id="UP000199119"/>
    </source>
</evidence>
<feature type="region of interest" description="Disordered" evidence="1">
    <location>
        <begin position="44"/>
        <end position="67"/>
    </location>
</feature>
<gene>
    <name evidence="2" type="ORF">SAMN04489711_11553</name>
</gene>
<dbReference type="AlphaFoldDB" id="A0A1I2GJ21"/>
<accession>A0A1I2GJ21</accession>
<dbReference type="InterPro" id="IPR021557">
    <property type="entry name" value="DUF3016"/>
</dbReference>
<evidence type="ECO:0008006" key="4">
    <source>
        <dbReference type="Google" id="ProtNLM"/>
    </source>
</evidence>
<dbReference type="STRING" id="1177982.SAMN04489711_11553"/>
<keyword evidence="3" id="KW-1185">Reference proteome</keyword>
<protein>
    <recommendedName>
        <fullName evidence="4">DUF3016 domain-containing protein</fullName>
    </recommendedName>
</protein>
<dbReference type="Pfam" id="PF11454">
    <property type="entry name" value="DUF3016"/>
    <property type="match status" value="1"/>
</dbReference>
<feature type="compositionally biased region" description="Low complexity" evidence="1">
    <location>
        <begin position="55"/>
        <end position="67"/>
    </location>
</feature>
<reference evidence="3" key="1">
    <citation type="submission" date="2016-10" db="EMBL/GenBank/DDBJ databases">
        <authorList>
            <person name="Varghese N."/>
            <person name="Submissions S."/>
        </authorList>
    </citation>
    <scope>NUCLEOTIDE SEQUENCE [LARGE SCALE GENOMIC DNA]</scope>
    <source>
        <strain evidence="3">DSM 27981</strain>
    </source>
</reference>
<evidence type="ECO:0000256" key="1">
    <source>
        <dbReference type="SAM" id="MobiDB-lite"/>
    </source>
</evidence>
<evidence type="ECO:0000313" key="2">
    <source>
        <dbReference type="EMBL" id="SFF17213.1"/>
    </source>
</evidence>
<feature type="compositionally biased region" description="Pro residues" evidence="1">
    <location>
        <begin position="44"/>
        <end position="54"/>
    </location>
</feature>
<proteinExistence type="predicted"/>
<dbReference type="OrthoDB" id="195620at2"/>
<name>A0A1I2GJ21_9BURK</name>
<dbReference type="EMBL" id="FONX01000015">
    <property type="protein sequence ID" value="SFF17213.1"/>
    <property type="molecule type" value="Genomic_DNA"/>
</dbReference>
<organism evidence="2 3">
    <name type="scientific">Paracidovorax wautersii</name>
    <dbReference type="NCBI Taxonomy" id="1177982"/>
    <lineage>
        <taxon>Bacteria</taxon>
        <taxon>Pseudomonadati</taxon>
        <taxon>Pseudomonadota</taxon>
        <taxon>Betaproteobacteria</taxon>
        <taxon>Burkholderiales</taxon>
        <taxon>Comamonadaceae</taxon>
        <taxon>Paracidovorax</taxon>
    </lineage>
</organism>